<reference evidence="6" key="1">
    <citation type="journal article" date="2020" name="Stud. Mycol.">
        <title>101 Dothideomycetes genomes: a test case for predicting lifestyles and emergence of pathogens.</title>
        <authorList>
            <person name="Haridas S."/>
            <person name="Albert R."/>
            <person name="Binder M."/>
            <person name="Bloem J."/>
            <person name="Labutti K."/>
            <person name="Salamov A."/>
            <person name="Andreopoulos B."/>
            <person name="Baker S."/>
            <person name="Barry K."/>
            <person name="Bills G."/>
            <person name="Bluhm B."/>
            <person name="Cannon C."/>
            <person name="Castanera R."/>
            <person name="Culley D."/>
            <person name="Daum C."/>
            <person name="Ezra D."/>
            <person name="Gonzalez J."/>
            <person name="Henrissat B."/>
            <person name="Kuo A."/>
            <person name="Liang C."/>
            <person name="Lipzen A."/>
            <person name="Lutzoni F."/>
            <person name="Magnuson J."/>
            <person name="Mondo S."/>
            <person name="Nolan M."/>
            <person name="Ohm R."/>
            <person name="Pangilinan J."/>
            <person name="Park H.-J."/>
            <person name="Ramirez L."/>
            <person name="Alfaro M."/>
            <person name="Sun H."/>
            <person name="Tritt A."/>
            <person name="Yoshinaga Y."/>
            <person name="Zwiers L.-H."/>
            <person name="Turgeon B."/>
            <person name="Goodwin S."/>
            <person name="Spatafora J."/>
            <person name="Crous P."/>
            <person name="Grigoriev I."/>
        </authorList>
    </citation>
    <scope>NUCLEOTIDE SEQUENCE</scope>
    <source>
        <strain evidence="6">CBS 115976</strain>
    </source>
</reference>
<feature type="domain" description="Serine/threonine-protein phosphatase 4 regulatory subunit 3-like central" evidence="4">
    <location>
        <begin position="132"/>
        <end position="638"/>
    </location>
</feature>
<feature type="compositionally biased region" description="Polar residues" evidence="3">
    <location>
        <begin position="692"/>
        <end position="705"/>
    </location>
</feature>
<dbReference type="InterPro" id="IPR006887">
    <property type="entry name" value="P4R3-like_central_dom"/>
</dbReference>
<dbReference type="SUPFAM" id="SSF48371">
    <property type="entry name" value="ARM repeat"/>
    <property type="match status" value="1"/>
</dbReference>
<name>A0A6A6UTH9_9PEZI</name>
<dbReference type="Proteomes" id="UP000799302">
    <property type="component" value="Unassembled WGS sequence"/>
</dbReference>
<feature type="compositionally biased region" description="Polar residues" evidence="3">
    <location>
        <begin position="652"/>
        <end position="667"/>
    </location>
</feature>
<gene>
    <name evidence="6" type="ORF">BT63DRAFT_27940</name>
</gene>
<dbReference type="GO" id="GO:0006974">
    <property type="term" value="P:DNA damage response"/>
    <property type="evidence" value="ECO:0007669"/>
    <property type="project" value="TreeGrafter"/>
</dbReference>
<dbReference type="PANTHER" id="PTHR23318:SF0">
    <property type="entry name" value="SERINE_THREONINE-PROTEIN PHOSPHATASE 4 REGULATORY SUBUNIT 3"/>
    <property type="match status" value="1"/>
</dbReference>
<organism evidence="6 7">
    <name type="scientific">Microthyrium microscopicum</name>
    <dbReference type="NCBI Taxonomy" id="703497"/>
    <lineage>
        <taxon>Eukaryota</taxon>
        <taxon>Fungi</taxon>
        <taxon>Dikarya</taxon>
        <taxon>Ascomycota</taxon>
        <taxon>Pezizomycotina</taxon>
        <taxon>Dothideomycetes</taxon>
        <taxon>Dothideomycetes incertae sedis</taxon>
        <taxon>Microthyriales</taxon>
        <taxon>Microthyriaceae</taxon>
        <taxon>Microthyrium</taxon>
    </lineage>
</organism>
<evidence type="ECO:0000256" key="2">
    <source>
        <dbReference type="ARBA" id="ARBA00023242"/>
    </source>
</evidence>
<dbReference type="InterPro" id="IPR055236">
    <property type="entry name" value="EVH1_PP4R3"/>
</dbReference>
<dbReference type="Gene3D" id="1.25.10.10">
    <property type="entry name" value="Leucine-rich Repeat Variant"/>
    <property type="match status" value="1"/>
</dbReference>
<evidence type="ECO:0000256" key="3">
    <source>
        <dbReference type="SAM" id="MobiDB-lite"/>
    </source>
</evidence>
<evidence type="ECO:0000313" key="6">
    <source>
        <dbReference type="EMBL" id="KAF2675076.1"/>
    </source>
</evidence>
<dbReference type="InterPro" id="IPR011993">
    <property type="entry name" value="PH-like_dom_sf"/>
</dbReference>
<dbReference type="InterPro" id="IPR051137">
    <property type="entry name" value="PP4R3-like"/>
</dbReference>
<evidence type="ECO:0000259" key="5">
    <source>
        <dbReference type="Pfam" id="PF22972"/>
    </source>
</evidence>
<dbReference type="GO" id="GO:0005654">
    <property type="term" value="C:nucleoplasm"/>
    <property type="evidence" value="ECO:0007669"/>
    <property type="project" value="TreeGrafter"/>
</dbReference>
<dbReference type="GO" id="GO:0072542">
    <property type="term" value="F:protein phosphatase activator activity"/>
    <property type="evidence" value="ECO:0007669"/>
    <property type="project" value="TreeGrafter"/>
</dbReference>
<accession>A0A6A6UTH9</accession>
<feature type="region of interest" description="Disordered" evidence="3">
    <location>
        <begin position="652"/>
        <end position="671"/>
    </location>
</feature>
<dbReference type="InterPro" id="IPR011989">
    <property type="entry name" value="ARM-like"/>
</dbReference>
<feature type="domain" description="PP4R3 EVH1-like" evidence="5">
    <location>
        <begin position="4"/>
        <end position="100"/>
    </location>
</feature>
<dbReference type="Pfam" id="PF04802">
    <property type="entry name" value="PP4R3"/>
    <property type="match status" value="1"/>
</dbReference>
<feature type="compositionally biased region" description="Acidic residues" evidence="3">
    <location>
        <begin position="714"/>
        <end position="723"/>
    </location>
</feature>
<comment type="subcellular location">
    <subcellularLocation>
        <location evidence="1">Nucleus</location>
    </subcellularLocation>
</comment>
<keyword evidence="7" id="KW-1185">Reference proteome</keyword>
<dbReference type="SUPFAM" id="SSF50729">
    <property type="entry name" value="PH domain-like"/>
    <property type="match status" value="1"/>
</dbReference>
<feature type="region of interest" description="Disordered" evidence="3">
    <location>
        <begin position="681"/>
        <end position="835"/>
    </location>
</feature>
<dbReference type="GO" id="GO:0030289">
    <property type="term" value="C:protein phosphatase 4 complex"/>
    <property type="evidence" value="ECO:0007669"/>
    <property type="project" value="TreeGrafter"/>
</dbReference>
<dbReference type="Pfam" id="PF22972">
    <property type="entry name" value="EVH1_PP4R3"/>
    <property type="match status" value="1"/>
</dbReference>
<dbReference type="InterPro" id="IPR016024">
    <property type="entry name" value="ARM-type_fold"/>
</dbReference>
<evidence type="ECO:0000259" key="4">
    <source>
        <dbReference type="Pfam" id="PF04802"/>
    </source>
</evidence>
<keyword evidence="2" id="KW-0539">Nucleus</keyword>
<proteinExistence type="predicted"/>
<protein>
    <submittedName>
        <fullName evidence="6">DUF625-domain-containing protein</fullName>
    </submittedName>
</protein>
<sequence length="835" mass="94380">MEKRRVKVYTLVASDWFDKGTGFCVGTVVNDEARIHVQSEDEPERTLLDTIISKDDGYQKQQDTLIVWTDQNVTDMALSFQEAEGCAAIWEFVSEAQAKMGVNSNNDDGLSDEILDGSQLNLPEPEMGSISEIENTMRMANNSTGGREALAKFVVQNEYISKLVPLVETAEDLESLNDLHRLCNIMKTIILLNDNAIMEQAVRDDLILGVVGALEYDPDFPSHKANHRKYLSNASRFKQVIKMDDAAVEQKIHQTYRLQYLKDVVLARIIDDPTFSVLNSLIYFNQIEIVQHVQSSQNILKALFGIFREPTEDPQRKKNAVLFIQQCCQIAKGLQPPGRQSLFNNFVQSGLFQVITFALKHSEPQIRVAGTEILIALIDHDNLFLRGQIFKAVNEKSKPLTDTLIELLLQEPDLGVKAQMADAIKILLDPVLNAQSIDHMSRTNAEVMAKFRGPNIMSNGNNEFVQAFYDESSKKLFKPLRDLVHRETMADLTPPENALYAHLVETLMYFLRQHAFRTKGFLQVNELNARVAQLFSSPERYLQLTALKYFRTCLAMNDPWHQQQMVEIRVMEPILNILVESMPRDNLLNSACLDFFEFLRRADHLREMVQHLLENFREQVDKLAYFETFKVLVAKYEQMTAPIPDELSFTTVETEQPRSQIASNGQRWQGLRDVDPDEEAYFNSDEQEEETVSPSATPKTLSNGASPLKPLVDYPDDDDDEPEIPATNGDHAIASSDEKENSSPSTARSQTPPPPERLSEKRRREEDDEDDELGRLVSQPKRRSSLGSNGSNTSSASQTLKRKKSMSTGKDGAGKKINISLAVKPENAQVEGESS</sequence>
<evidence type="ECO:0000256" key="1">
    <source>
        <dbReference type="ARBA" id="ARBA00004123"/>
    </source>
</evidence>
<feature type="compositionally biased region" description="Low complexity" evidence="3">
    <location>
        <begin position="785"/>
        <end position="797"/>
    </location>
</feature>
<dbReference type="Gene3D" id="2.30.29.30">
    <property type="entry name" value="Pleckstrin-homology domain (PH domain)/Phosphotyrosine-binding domain (PTB)"/>
    <property type="match status" value="1"/>
</dbReference>
<feature type="compositionally biased region" description="Acidic residues" evidence="3">
    <location>
        <begin position="681"/>
        <end position="691"/>
    </location>
</feature>
<dbReference type="AlphaFoldDB" id="A0A6A6UTH9"/>
<dbReference type="EMBL" id="MU004230">
    <property type="protein sequence ID" value="KAF2675076.1"/>
    <property type="molecule type" value="Genomic_DNA"/>
</dbReference>
<dbReference type="OrthoDB" id="27483at2759"/>
<evidence type="ECO:0000313" key="7">
    <source>
        <dbReference type="Proteomes" id="UP000799302"/>
    </source>
</evidence>
<dbReference type="PANTHER" id="PTHR23318">
    <property type="entry name" value="ATP SYNTHASE GAMMA-RELATED"/>
    <property type="match status" value="1"/>
</dbReference>